<feature type="coiled-coil region" evidence="10">
    <location>
        <begin position="39"/>
        <end position="193"/>
    </location>
</feature>
<dbReference type="PANTHER" id="PTHR15896:SF7">
    <property type="entry name" value="PROTEIN GOLM2"/>
    <property type="match status" value="1"/>
</dbReference>
<keyword evidence="6 12" id="KW-1133">Transmembrane helix</keyword>
<dbReference type="InterPro" id="IPR026139">
    <property type="entry name" value="GOLM1/CASC4"/>
</dbReference>
<evidence type="ECO:0000256" key="1">
    <source>
        <dbReference type="ARBA" id="ARBA00004606"/>
    </source>
</evidence>
<proteinExistence type="inferred from homology"/>
<evidence type="ECO:0000256" key="7">
    <source>
        <dbReference type="ARBA" id="ARBA00023054"/>
    </source>
</evidence>
<evidence type="ECO:0000313" key="13">
    <source>
        <dbReference type="EMBL" id="DBA31863.1"/>
    </source>
</evidence>
<feature type="compositionally biased region" description="Acidic residues" evidence="11">
    <location>
        <begin position="387"/>
        <end position="407"/>
    </location>
</feature>
<keyword evidence="14" id="KW-1185">Reference proteome</keyword>
<evidence type="ECO:0000256" key="3">
    <source>
        <dbReference type="ARBA" id="ARBA00016211"/>
    </source>
</evidence>
<comment type="subcellular location">
    <subcellularLocation>
        <location evidence="1">Membrane</location>
        <topology evidence="1">Single-pass type II membrane protein</topology>
    </subcellularLocation>
</comment>
<keyword evidence="5" id="KW-0735">Signal-anchor</keyword>
<keyword evidence="4 12" id="KW-0812">Transmembrane</keyword>
<evidence type="ECO:0000256" key="12">
    <source>
        <dbReference type="SAM" id="Phobius"/>
    </source>
</evidence>
<gene>
    <name evidence="13" type="ORF">GDO54_007629</name>
</gene>
<reference evidence="13" key="1">
    <citation type="thesis" date="2020" institute="ProQuest LLC" country="789 East Eisenhower Parkway, Ann Arbor, MI, USA">
        <title>Comparative Genomics and Chromosome Evolution.</title>
        <authorList>
            <person name="Mudd A.B."/>
        </authorList>
    </citation>
    <scope>NUCLEOTIDE SEQUENCE</scope>
    <source>
        <strain evidence="13">1538</strain>
        <tissue evidence="13">Blood</tissue>
    </source>
</reference>
<evidence type="ECO:0000256" key="11">
    <source>
        <dbReference type="SAM" id="MobiDB-lite"/>
    </source>
</evidence>
<comment type="caution">
    <text evidence="13">The sequence shown here is derived from an EMBL/GenBank/DDBJ whole genome shotgun (WGS) entry which is preliminary data.</text>
</comment>
<evidence type="ECO:0000256" key="6">
    <source>
        <dbReference type="ARBA" id="ARBA00022989"/>
    </source>
</evidence>
<sequence>MVGFGAPRRTGRLPPFVLVALLVVIALLAFNYWSVSTRQAALLEDVAALQEQVQRTEVARSRLEKRHSDLMVQAESGRRQLEQRLGEYQNVEERLQAREQEAQRCEADREKLLANVSQQMADISRLKEQLNELRQEFLRQEDQLHEYKNNYTSLQKALKEESQQCTKQLADQKREYEENIKKLQLASKDKEEVKELFRNPLAGVDNKSENKVNAADNEIKVIHEEDPSNNVHYDKEAAKVGGGGGGGGDAGMPEIEDSEPAKPNIVPTAVKKVDIGAIPHEIGESEKQPSLQPDSITNAQVKYLPPGAKNDQDTPLEDNSLHLGQLPVKQIPKEPKSMIFPNLKQSRFFDENESPVDPQHGSKVADYNGDDGNVGEYEADKQAELAYNEEEDGDGGEEDVQDDENDGQGDAAEYRKDHFGETL</sequence>
<name>A0AAV3B1B6_PYXAD</name>
<feature type="compositionally biased region" description="Basic and acidic residues" evidence="11">
    <location>
        <begin position="412"/>
        <end position="423"/>
    </location>
</feature>
<protein>
    <recommendedName>
        <fullName evidence="3">Protein GOLM2</fullName>
    </recommendedName>
    <alternativeName>
        <fullName evidence="9">Golgi membrane protein 2</fullName>
    </alternativeName>
</protein>
<dbReference type="PRINTS" id="PR02084">
    <property type="entry name" value="GOLM1CASC4"/>
</dbReference>
<dbReference type="AlphaFoldDB" id="A0AAV3B1B6"/>
<dbReference type="PANTHER" id="PTHR15896">
    <property type="entry name" value="GOLGI PHOSPHOPROTEIN 2/GP73-RELATED"/>
    <property type="match status" value="1"/>
</dbReference>
<evidence type="ECO:0000313" key="14">
    <source>
        <dbReference type="Proteomes" id="UP001181693"/>
    </source>
</evidence>
<evidence type="ECO:0000256" key="5">
    <source>
        <dbReference type="ARBA" id="ARBA00022968"/>
    </source>
</evidence>
<feature type="region of interest" description="Disordered" evidence="11">
    <location>
        <begin position="241"/>
        <end position="423"/>
    </location>
</feature>
<feature type="compositionally biased region" description="Polar residues" evidence="11">
    <location>
        <begin position="288"/>
        <end position="300"/>
    </location>
</feature>
<evidence type="ECO:0000256" key="2">
    <source>
        <dbReference type="ARBA" id="ARBA00007474"/>
    </source>
</evidence>
<dbReference type="EMBL" id="DYDO01000002">
    <property type="protein sequence ID" value="DBA31863.1"/>
    <property type="molecule type" value="Genomic_DNA"/>
</dbReference>
<evidence type="ECO:0000256" key="9">
    <source>
        <dbReference type="ARBA" id="ARBA00030486"/>
    </source>
</evidence>
<feature type="compositionally biased region" description="Gly residues" evidence="11">
    <location>
        <begin position="241"/>
        <end position="250"/>
    </location>
</feature>
<comment type="similarity">
    <text evidence="2">Belongs to the GOLM family.</text>
</comment>
<keyword evidence="8 12" id="KW-0472">Membrane</keyword>
<evidence type="ECO:0000256" key="10">
    <source>
        <dbReference type="SAM" id="Coils"/>
    </source>
</evidence>
<accession>A0AAV3B1B6</accession>
<keyword evidence="7 10" id="KW-0175">Coiled coil</keyword>
<organism evidence="13 14">
    <name type="scientific">Pyxicephalus adspersus</name>
    <name type="common">African bullfrog</name>
    <dbReference type="NCBI Taxonomy" id="30357"/>
    <lineage>
        <taxon>Eukaryota</taxon>
        <taxon>Metazoa</taxon>
        <taxon>Chordata</taxon>
        <taxon>Craniata</taxon>
        <taxon>Vertebrata</taxon>
        <taxon>Euteleostomi</taxon>
        <taxon>Amphibia</taxon>
        <taxon>Batrachia</taxon>
        <taxon>Anura</taxon>
        <taxon>Neobatrachia</taxon>
        <taxon>Ranoidea</taxon>
        <taxon>Pyxicephalidae</taxon>
        <taxon>Pyxicephalinae</taxon>
        <taxon>Pyxicephalus</taxon>
    </lineage>
</organism>
<dbReference type="Proteomes" id="UP001181693">
    <property type="component" value="Unassembled WGS sequence"/>
</dbReference>
<dbReference type="GO" id="GO:0016020">
    <property type="term" value="C:membrane"/>
    <property type="evidence" value="ECO:0007669"/>
    <property type="project" value="UniProtKB-SubCell"/>
</dbReference>
<evidence type="ECO:0000256" key="4">
    <source>
        <dbReference type="ARBA" id="ARBA00022692"/>
    </source>
</evidence>
<evidence type="ECO:0000256" key="8">
    <source>
        <dbReference type="ARBA" id="ARBA00023136"/>
    </source>
</evidence>
<feature type="transmembrane region" description="Helical" evidence="12">
    <location>
        <begin position="12"/>
        <end position="33"/>
    </location>
</feature>